<name>A0A9P4J2T8_9PEZI</name>
<keyword evidence="2" id="KW-1185">Reference proteome</keyword>
<comment type="caution">
    <text evidence="1">The sequence shown here is derived from an EMBL/GenBank/DDBJ whole genome shotgun (WGS) entry which is preliminary data.</text>
</comment>
<evidence type="ECO:0000313" key="1">
    <source>
        <dbReference type="EMBL" id="KAF2152417.1"/>
    </source>
</evidence>
<dbReference type="AlphaFoldDB" id="A0A9P4J2T8"/>
<protein>
    <submittedName>
        <fullName evidence="1">Uncharacterized protein</fullName>
    </submittedName>
</protein>
<dbReference type="EMBL" id="ML996086">
    <property type="protein sequence ID" value="KAF2152417.1"/>
    <property type="molecule type" value="Genomic_DNA"/>
</dbReference>
<proteinExistence type="predicted"/>
<dbReference type="Proteomes" id="UP000799439">
    <property type="component" value="Unassembled WGS sequence"/>
</dbReference>
<evidence type="ECO:0000313" key="2">
    <source>
        <dbReference type="Proteomes" id="UP000799439"/>
    </source>
</evidence>
<organism evidence="1 2">
    <name type="scientific">Myriangium duriaei CBS 260.36</name>
    <dbReference type="NCBI Taxonomy" id="1168546"/>
    <lineage>
        <taxon>Eukaryota</taxon>
        <taxon>Fungi</taxon>
        <taxon>Dikarya</taxon>
        <taxon>Ascomycota</taxon>
        <taxon>Pezizomycotina</taxon>
        <taxon>Dothideomycetes</taxon>
        <taxon>Dothideomycetidae</taxon>
        <taxon>Myriangiales</taxon>
        <taxon>Myriangiaceae</taxon>
        <taxon>Myriangium</taxon>
    </lineage>
</organism>
<sequence length="150" mass="16131">MCSSCPFAMPSSFRPLEAPSSGAIAASRHAFAAVVPHRQSIKRCLFTIASPYPMHTSAPVIDVNPFASPINTVSAPSCHTLSPVTVTTIGLPCTAKRLMMDSCLQAIRATRAILPVLSSHSCVWPLTHPRKLEPPCGRPVLVVQCYLEDH</sequence>
<accession>A0A9P4J2T8</accession>
<gene>
    <name evidence="1" type="ORF">K461DRAFT_146479</name>
</gene>
<reference evidence="1" key="1">
    <citation type="journal article" date="2020" name="Stud. Mycol.">
        <title>101 Dothideomycetes genomes: a test case for predicting lifestyles and emergence of pathogens.</title>
        <authorList>
            <person name="Haridas S."/>
            <person name="Albert R."/>
            <person name="Binder M."/>
            <person name="Bloem J."/>
            <person name="Labutti K."/>
            <person name="Salamov A."/>
            <person name="Andreopoulos B."/>
            <person name="Baker S."/>
            <person name="Barry K."/>
            <person name="Bills G."/>
            <person name="Bluhm B."/>
            <person name="Cannon C."/>
            <person name="Castanera R."/>
            <person name="Culley D."/>
            <person name="Daum C."/>
            <person name="Ezra D."/>
            <person name="Gonzalez J."/>
            <person name="Henrissat B."/>
            <person name="Kuo A."/>
            <person name="Liang C."/>
            <person name="Lipzen A."/>
            <person name="Lutzoni F."/>
            <person name="Magnuson J."/>
            <person name="Mondo S."/>
            <person name="Nolan M."/>
            <person name="Ohm R."/>
            <person name="Pangilinan J."/>
            <person name="Park H.-J."/>
            <person name="Ramirez L."/>
            <person name="Alfaro M."/>
            <person name="Sun H."/>
            <person name="Tritt A."/>
            <person name="Yoshinaga Y."/>
            <person name="Zwiers L.-H."/>
            <person name="Turgeon B."/>
            <person name="Goodwin S."/>
            <person name="Spatafora J."/>
            <person name="Crous P."/>
            <person name="Grigoriev I."/>
        </authorList>
    </citation>
    <scope>NUCLEOTIDE SEQUENCE</scope>
    <source>
        <strain evidence="1">CBS 260.36</strain>
    </source>
</reference>